<organism evidence="1 2">
    <name type="scientific">Micromonospora phaseoli</name>
    <dbReference type="NCBI Taxonomy" id="1144548"/>
    <lineage>
        <taxon>Bacteria</taxon>
        <taxon>Bacillati</taxon>
        <taxon>Actinomycetota</taxon>
        <taxon>Actinomycetes</taxon>
        <taxon>Micromonosporales</taxon>
        <taxon>Micromonosporaceae</taxon>
        <taxon>Micromonospora</taxon>
    </lineage>
</organism>
<dbReference type="Proteomes" id="UP000198707">
    <property type="component" value="Unassembled WGS sequence"/>
</dbReference>
<proteinExistence type="predicted"/>
<evidence type="ECO:0000313" key="2">
    <source>
        <dbReference type="Proteomes" id="UP000198707"/>
    </source>
</evidence>
<name>A0A1H6RA41_9ACTN</name>
<dbReference type="AlphaFoldDB" id="A0A1H6RA41"/>
<dbReference type="EMBL" id="FNYV01000001">
    <property type="protein sequence ID" value="SEI50104.1"/>
    <property type="molecule type" value="Genomic_DNA"/>
</dbReference>
<protein>
    <submittedName>
        <fullName evidence="1">Uncharacterized protein</fullName>
    </submittedName>
</protein>
<accession>A0A1H6RA41</accession>
<reference evidence="2" key="1">
    <citation type="submission" date="2016-10" db="EMBL/GenBank/DDBJ databases">
        <authorList>
            <person name="Varghese N."/>
            <person name="Submissions S."/>
        </authorList>
    </citation>
    <scope>NUCLEOTIDE SEQUENCE [LARGE SCALE GENOMIC DNA]</scope>
    <source>
        <strain evidence="2">CGMCC 4.7038</strain>
    </source>
</reference>
<evidence type="ECO:0000313" key="1">
    <source>
        <dbReference type="EMBL" id="SEI50104.1"/>
    </source>
</evidence>
<sequence length="60" mass="6651">MEFRKAKPVSLRVTRCYEGHSTVVGAVRSVLAALRPHHRLRFGSVVSRLAEKVGDEGGEF</sequence>
<gene>
    <name evidence="1" type="ORF">SAMN05443287_10112</name>
</gene>
<keyword evidence="2" id="KW-1185">Reference proteome</keyword>